<dbReference type="InterPro" id="IPR038619">
    <property type="entry name" value="MraZ_sf"/>
</dbReference>
<evidence type="ECO:0000313" key="9">
    <source>
        <dbReference type="EMBL" id="GFO62858.1"/>
    </source>
</evidence>
<dbReference type="NCBIfam" id="NF001482">
    <property type="entry name" value="PRK00326.3-4"/>
    <property type="match status" value="1"/>
</dbReference>
<dbReference type="PROSITE" id="PS51740">
    <property type="entry name" value="SPOVT_ABRB"/>
    <property type="match status" value="2"/>
</dbReference>
<evidence type="ECO:0000256" key="2">
    <source>
        <dbReference type="ARBA" id="ARBA00022490"/>
    </source>
</evidence>
<dbReference type="InterPro" id="IPR007159">
    <property type="entry name" value="SpoVT-AbrB_dom"/>
</dbReference>
<dbReference type="Pfam" id="PF02381">
    <property type="entry name" value="MraZ"/>
    <property type="match status" value="1"/>
</dbReference>
<comment type="caution">
    <text evidence="9">The sequence shown here is derived from an EMBL/GenBank/DDBJ whole genome shotgun (WGS) entry which is preliminary data.</text>
</comment>
<dbReference type="Gene3D" id="3.40.1550.20">
    <property type="entry name" value="Transcriptional regulator MraZ domain"/>
    <property type="match status" value="1"/>
</dbReference>
<dbReference type="AlphaFoldDB" id="A0A6V8MRW2"/>
<proteinExistence type="inferred from homology"/>
<reference evidence="10" key="1">
    <citation type="submission" date="2020-06" db="EMBL/GenBank/DDBJ databases">
        <title>Draft genomic sequecing of Geomonas sp. Red736.</title>
        <authorList>
            <person name="Itoh H."/>
            <person name="Xu Z.X."/>
            <person name="Ushijima N."/>
            <person name="Masuda Y."/>
            <person name="Shiratori Y."/>
            <person name="Senoo K."/>
        </authorList>
    </citation>
    <scope>NUCLEOTIDE SEQUENCE [LARGE SCALE GENOMIC DNA]</scope>
    <source>
        <strain evidence="10">Red736</strain>
    </source>
</reference>
<dbReference type="GO" id="GO:2000143">
    <property type="term" value="P:negative regulation of DNA-templated transcription initiation"/>
    <property type="evidence" value="ECO:0007669"/>
    <property type="project" value="TreeGrafter"/>
</dbReference>
<sequence>MQWYKVATSAGETMFRGKFDTTIDAKGRTSIPAKFREVLLDSFGDERFFLTKSSPLRLGGGQMGYGLVIYPYTEFLALEERLKDGAALGFSAEQLASVRRTILVPAVECTADKLGRILVPTDLRKTAQLERELHFVGMQKKIDIYSQAVWAQVCAQDEQNFPLDAPGLTALGL</sequence>
<name>A0A6V8MRW2_9BACT</name>
<dbReference type="InterPro" id="IPR003444">
    <property type="entry name" value="MraZ"/>
</dbReference>
<keyword evidence="5 7" id="KW-0238">DNA-binding</keyword>
<dbReference type="CDD" id="cd16320">
    <property type="entry name" value="MraZ_N"/>
    <property type="match status" value="1"/>
</dbReference>
<keyword evidence="2 7" id="KW-0963">Cytoplasm</keyword>
<dbReference type="GO" id="GO:0009295">
    <property type="term" value="C:nucleoid"/>
    <property type="evidence" value="ECO:0007669"/>
    <property type="project" value="UniProtKB-SubCell"/>
</dbReference>
<feature type="domain" description="SpoVT-AbrB" evidence="8">
    <location>
        <begin position="106"/>
        <end position="149"/>
    </location>
</feature>
<comment type="similarity">
    <text evidence="7">Belongs to the MraZ family.</text>
</comment>
<dbReference type="GO" id="GO:0003700">
    <property type="term" value="F:DNA-binding transcription factor activity"/>
    <property type="evidence" value="ECO:0007669"/>
    <property type="project" value="UniProtKB-UniRule"/>
</dbReference>
<keyword evidence="4 7" id="KW-0805">Transcription regulation</keyword>
<evidence type="ECO:0000256" key="5">
    <source>
        <dbReference type="ARBA" id="ARBA00023125"/>
    </source>
</evidence>
<dbReference type="HAMAP" id="MF_01008">
    <property type="entry name" value="MraZ"/>
    <property type="match status" value="1"/>
</dbReference>
<evidence type="ECO:0000256" key="3">
    <source>
        <dbReference type="ARBA" id="ARBA00022737"/>
    </source>
</evidence>
<dbReference type="PANTHER" id="PTHR34701:SF1">
    <property type="entry name" value="TRANSCRIPTIONAL REGULATOR MRAZ"/>
    <property type="match status" value="1"/>
</dbReference>
<evidence type="ECO:0000256" key="6">
    <source>
        <dbReference type="ARBA" id="ARBA00023163"/>
    </source>
</evidence>
<dbReference type="EMBL" id="BLXY01000001">
    <property type="protein sequence ID" value="GFO62858.1"/>
    <property type="molecule type" value="Genomic_DNA"/>
</dbReference>
<protein>
    <recommendedName>
        <fullName evidence="1 7">Transcriptional regulator MraZ</fullName>
    </recommendedName>
</protein>
<evidence type="ECO:0000256" key="1">
    <source>
        <dbReference type="ARBA" id="ARBA00013860"/>
    </source>
</evidence>
<evidence type="ECO:0000256" key="7">
    <source>
        <dbReference type="HAMAP-Rule" id="MF_01008"/>
    </source>
</evidence>
<comment type="subunit">
    <text evidence="7">Forms oligomers.</text>
</comment>
<comment type="subcellular location">
    <subcellularLocation>
        <location evidence="7">Cytoplasm</location>
        <location evidence="7">Nucleoid</location>
    </subcellularLocation>
</comment>
<accession>A0A6V8MRW2</accession>
<dbReference type="GO" id="GO:0005737">
    <property type="term" value="C:cytoplasm"/>
    <property type="evidence" value="ECO:0007669"/>
    <property type="project" value="UniProtKB-UniRule"/>
</dbReference>
<dbReference type="InterPro" id="IPR037914">
    <property type="entry name" value="SpoVT-AbrB_sf"/>
</dbReference>
<keyword evidence="6 7" id="KW-0804">Transcription</keyword>
<dbReference type="Proteomes" id="UP000568888">
    <property type="component" value="Unassembled WGS sequence"/>
</dbReference>
<dbReference type="InterPro" id="IPR035644">
    <property type="entry name" value="MraZ_C"/>
</dbReference>
<dbReference type="CDD" id="cd16321">
    <property type="entry name" value="MraZ_C"/>
    <property type="match status" value="1"/>
</dbReference>
<evidence type="ECO:0000256" key="4">
    <source>
        <dbReference type="ARBA" id="ARBA00023015"/>
    </source>
</evidence>
<dbReference type="InterPro" id="IPR020603">
    <property type="entry name" value="MraZ_dom"/>
</dbReference>
<dbReference type="GO" id="GO:0000976">
    <property type="term" value="F:transcription cis-regulatory region binding"/>
    <property type="evidence" value="ECO:0007669"/>
    <property type="project" value="TreeGrafter"/>
</dbReference>
<evidence type="ECO:0000313" key="10">
    <source>
        <dbReference type="Proteomes" id="UP000568888"/>
    </source>
</evidence>
<dbReference type="InterPro" id="IPR035642">
    <property type="entry name" value="MraZ_N"/>
</dbReference>
<feature type="domain" description="SpoVT-AbrB" evidence="8">
    <location>
        <begin position="18"/>
        <end position="63"/>
    </location>
</feature>
<organism evidence="9 10">
    <name type="scientific">Geomonas paludis</name>
    <dbReference type="NCBI Taxonomy" id="2740185"/>
    <lineage>
        <taxon>Bacteria</taxon>
        <taxon>Pseudomonadati</taxon>
        <taxon>Thermodesulfobacteriota</taxon>
        <taxon>Desulfuromonadia</taxon>
        <taxon>Geobacterales</taxon>
        <taxon>Geobacteraceae</taxon>
        <taxon>Geomonas</taxon>
    </lineage>
</organism>
<keyword evidence="3" id="KW-0677">Repeat</keyword>
<evidence type="ECO:0000259" key="8">
    <source>
        <dbReference type="PROSITE" id="PS51740"/>
    </source>
</evidence>
<gene>
    <name evidence="7 9" type="primary">mraZ</name>
    <name evidence="9" type="ORF">GMPD_07770</name>
</gene>
<dbReference type="SUPFAM" id="SSF89447">
    <property type="entry name" value="AbrB/MazE/MraZ-like"/>
    <property type="match status" value="1"/>
</dbReference>
<dbReference type="PANTHER" id="PTHR34701">
    <property type="entry name" value="TRANSCRIPTIONAL REGULATOR MRAZ"/>
    <property type="match status" value="1"/>
</dbReference>